<dbReference type="GO" id="GO:0005634">
    <property type="term" value="C:nucleus"/>
    <property type="evidence" value="ECO:0007669"/>
    <property type="project" value="UniProtKB-SubCell"/>
</dbReference>
<dbReference type="RefSeq" id="XP_022388823.1">
    <property type="nucleotide sequence ID" value="XM_022533777.1"/>
</dbReference>
<dbReference type="Pfam" id="PF00172">
    <property type="entry name" value="Zn_clus"/>
    <property type="match status" value="1"/>
</dbReference>
<keyword evidence="6" id="KW-0539">Nucleus</keyword>
<dbReference type="Gene3D" id="4.10.240.10">
    <property type="entry name" value="Zn(2)-C6 fungal-type DNA-binding domain"/>
    <property type="match status" value="1"/>
</dbReference>
<comment type="caution">
    <text evidence="9">The sequence shown here is derived from an EMBL/GenBank/DDBJ whole genome shotgun (WGS) entry which is preliminary data.</text>
</comment>
<reference evidence="9 10" key="1">
    <citation type="journal article" date="2016" name="Genome Biol. Evol.">
        <title>Draft genome sequence of an aflatoxigenic Aspergillus species, A. bombycis.</title>
        <authorList>
            <person name="Moore G.G."/>
            <person name="Mack B.M."/>
            <person name="Beltz S.B."/>
            <person name="Gilbert M.K."/>
        </authorList>
    </citation>
    <scope>NUCLEOTIDE SEQUENCE [LARGE SCALE GENOMIC DNA]</scope>
    <source>
        <strain evidence="10">NRRL 26010</strain>
    </source>
</reference>
<evidence type="ECO:0000256" key="5">
    <source>
        <dbReference type="ARBA" id="ARBA00023163"/>
    </source>
</evidence>
<dbReference type="InterPro" id="IPR050987">
    <property type="entry name" value="AtrR-like"/>
</dbReference>
<dbReference type="GO" id="GO:0003677">
    <property type="term" value="F:DNA binding"/>
    <property type="evidence" value="ECO:0007669"/>
    <property type="project" value="UniProtKB-KW"/>
</dbReference>
<accession>A0A1F8A069</accession>
<evidence type="ECO:0000259" key="8">
    <source>
        <dbReference type="PROSITE" id="PS50048"/>
    </source>
</evidence>
<dbReference type="SMART" id="SM00066">
    <property type="entry name" value="GAL4"/>
    <property type="match status" value="1"/>
</dbReference>
<evidence type="ECO:0000313" key="9">
    <source>
        <dbReference type="EMBL" id="OGM45106.1"/>
    </source>
</evidence>
<evidence type="ECO:0000313" key="10">
    <source>
        <dbReference type="Proteomes" id="UP000179179"/>
    </source>
</evidence>
<dbReference type="InterPro" id="IPR036864">
    <property type="entry name" value="Zn2-C6_fun-type_DNA-bd_sf"/>
</dbReference>
<keyword evidence="10" id="KW-1185">Reference proteome</keyword>
<dbReference type="GO" id="GO:0008270">
    <property type="term" value="F:zinc ion binding"/>
    <property type="evidence" value="ECO:0007669"/>
    <property type="project" value="InterPro"/>
</dbReference>
<protein>
    <recommendedName>
        <fullName evidence="8">Zn(2)-C6 fungal-type domain-containing protein</fullName>
    </recommendedName>
</protein>
<dbReference type="InterPro" id="IPR007219">
    <property type="entry name" value="XnlR_reg_dom"/>
</dbReference>
<comment type="subcellular location">
    <subcellularLocation>
        <location evidence="1">Nucleus</location>
    </subcellularLocation>
</comment>
<feature type="region of interest" description="Disordered" evidence="7">
    <location>
        <begin position="105"/>
        <end position="169"/>
    </location>
</feature>
<dbReference type="InterPro" id="IPR001138">
    <property type="entry name" value="Zn2Cys6_DnaBD"/>
</dbReference>
<feature type="compositionally biased region" description="Basic and acidic residues" evidence="7">
    <location>
        <begin position="106"/>
        <end position="117"/>
    </location>
</feature>
<keyword evidence="2" id="KW-0479">Metal-binding</keyword>
<dbReference type="GO" id="GO:0006351">
    <property type="term" value="P:DNA-templated transcription"/>
    <property type="evidence" value="ECO:0007669"/>
    <property type="project" value="InterPro"/>
</dbReference>
<dbReference type="Proteomes" id="UP000179179">
    <property type="component" value="Unassembled WGS sequence"/>
</dbReference>
<feature type="compositionally biased region" description="Polar residues" evidence="7">
    <location>
        <begin position="118"/>
        <end position="149"/>
    </location>
</feature>
<dbReference type="CDD" id="cd00067">
    <property type="entry name" value="GAL4"/>
    <property type="match status" value="1"/>
</dbReference>
<feature type="domain" description="Zn(2)-C6 fungal-type" evidence="8">
    <location>
        <begin position="64"/>
        <end position="97"/>
    </location>
</feature>
<evidence type="ECO:0000256" key="6">
    <source>
        <dbReference type="ARBA" id="ARBA00023242"/>
    </source>
</evidence>
<keyword evidence="5" id="KW-0804">Transcription</keyword>
<evidence type="ECO:0000256" key="4">
    <source>
        <dbReference type="ARBA" id="ARBA00023125"/>
    </source>
</evidence>
<dbReference type="EMBL" id="LYCR01000046">
    <property type="protein sequence ID" value="OGM45106.1"/>
    <property type="molecule type" value="Genomic_DNA"/>
</dbReference>
<dbReference type="SUPFAM" id="SSF57701">
    <property type="entry name" value="Zn2/Cys6 DNA-binding domain"/>
    <property type="match status" value="1"/>
</dbReference>
<dbReference type="GeneID" id="34450038"/>
<evidence type="ECO:0000256" key="2">
    <source>
        <dbReference type="ARBA" id="ARBA00022723"/>
    </source>
</evidence>
<dbReference type="PROSITE" id="PS50048">
    <property type="entry name" value="ZN2_CY6_FUNGAL_2"/>
    <property type="match status" value="1"/>
</dbReference>
<dbReference type="PANTHER" id="PTHR46910:SF37">
    <property type="entry name" value="ZN(II)2CYS6 TRANSCRIPTION FACTOR (EUROFUNG)"/>
    <property type="match status" value="1"/>
</dbReference>
<dbReference type="Pfam" id="PF04082">
    <property type="entry name" value="Fungal_trans"/>
    <property type="match status" value="1"/>
</dbReference>
<evidence type="ECO:0000256" key="7">
    <source>
        <dbReference type="SAM" id="MobiDB-lite"/>
    </source>
</evidence>
<gene>
    <name evidence="9" type="ORF">ABOM_006648</name>
</gene>
<dbReference type="PROSITE" id="PS00463">
    <property type="entry name" value="ZN2_CY6_FUNGAL_1"/>
    <property type="match status" value="1"/>
</dbReference>
<dbReference type="PANTHER" id="PTHR46910">
    <property type="entry name" value="TRANSCRIPTION FACTOR PDR1"/>
    <property type="match status" value="1"/>
</dbReference>
<proteinExistence type="predicted"/>
<feature type="compositionally biased region" description="Polar residues" evidence="7">
    <location>
        <begin position="656"/>
        <end position="682"/>
    </location>
</feature>
<dbReference type="OrthoDB" id="39175at2759"/>
<feature type="region of interest" description="Disordered" evidence="7">
    <location>
        <begin position="656"/>
        <end position="689"/>
    </location>
</feature>
<dbReference type="AlphaFoldDB" id="A0A1F8A069"/>
<organism evidence="9 10">
    <name type="scientific">Aspergillus bombycis</name>
    <dbReference type="NCBI Taxonomy" id="109264"/>
    <lineage>
        <taxon>Eukaryota</taxon>
        <taxon>Fungi</taxon>
        <taxon>Dikarya</taxon>
        <taxon>Ascomycota</taxon>
        <taxon>Pezizomycotina</taxon>
        <taxon>Eurotiomycetes</taxon>
        <taxon>Eurotiomycetidae</taxon>
        <taxon>Eurotiales</taxon>
        <taxon>Aspergillaceae</taxon>
        <taxon>Aspergillus</taxon>
    </lineage>
</organism>
<dbReference type="STRING" id="109264.A0A1F8A069"/>
<keyword evidence="3" id="KW-0805">Transcription regulation</keyword>
<dbReference type="CDD" id="cd12148">
    <property type="entry name" value="fungal_TF_MHR"/>
    <property type="match status" value="1"/>
</dbReference>
<evidence type="ECO:0000256" key="1">
    <source>
        <dbReference type="ARBA" id="ARBA00004123"/>
    </source>
</evidence>
<sequence>MYDICWDRRWGGGLESRLPIAELATLHKAGTLNHLINQTRLPKPHPPLLSKTRLAMLHSRLSHVCDACKARKVRCKKTSDLSAGCDNCHKKGDTCVYSPLKRRFKSRNESQRNRDQRQSGTTGTLSEDTRTVELTTPLSSAPSGGNPSQDGRGKSNWTPVPDPSQASPYRPLYVDQLLQTRQSTGRTQNASFILGADENYLASSSMSLFSDSRLDALSACLGNDALRSLISKISGMVKSRVEVLNRNFRPSSIWNRLGEIPVLSPGRARHLIEIYFDNIHPLYPFLDRHEFETRVFSPTLDADLANDVAWAALYHTVLALGCELDGEGSFAPGEGEAWSLFKVALDLYPRVLLLNTDLLEVQSITAMAIFCLNLSGTQIEGKILSEAARVAQRAFLNKASTGSDATVRSRVFWVVYYIEKTVSFHTGSTSFIVDCDIGSPIPFIEEAVFEDFDWFFTSIKFARLYSRIFTELFSITATKNSRATYLSTISEFEELLEQQCQAIPPRFRPGVKLRPQAFSHPCGLNAALRVHYHYHELKIALLRLKLHITRDQIAPRLSSDMADIMNSARAVIEITRVIQQEPSTPFFVIFFMPFTALFILFDQIIQDPSHEDTHGNLALLESVTGYFSALEYATGGYLPGSMLMPFASIARQFHSTSQGSRGDNVSNGSNDRGTTSEQSTTEMLGVGPTTHSQEIPWEVVSSQPNIDYSSQILSSVPSNTFTFSDSRLTPGLEIMDLFCGPAHGADFFFPQN</sequence>
<dbReference type="GO" id="GO:0000981">
    <property type="term" value="F:DNA-binding transcription factor activity, RNA polymerase II-specific"/>
    <property type="evidence" value="ECO:0007669"/>
    <property type="project" value="InterPro"/>
</dbReference>
<keyword evidence="4" id="KW-0238">DNA-binding</keyword>
<name>A0A1F8A069_9EURO</name>
<evidence type="ECO:0000256" key="3">
    <source>
        <dbReference type="ARBA" id="ARBA00023015"/>
    </source>
</evidence>